<dbReference type="EMBL" id="DAAFQG010000017">
    <property type="protein sequence ID" value="HAB1076968.1"/>
    <property type="molecule type" value="Genomic_DNA"/>
</dbReference>
<comment type="caution">
    <text evidence="1">The sequence shown here is derived from an EMBL/GenBank/DDBJ whole genome shotgun (WGS) entry which is preliminary data.</text>
</comment>
<organism evidence="1">
    <name type="scientific">Salmonella enteritidis</name>
    <dbReference type="NCBI Taxonomy" id="149539"/>
    <lineage>
        <taxon>Bacteria</taxon>
        <taxon>Pseudomonadati</taxon>
        <taxon>Pseudomonadota</taxon>
        <taxon>Gammaproteobacteria</taxon>
        <taxon>Enterobacterales</taxon>
        <taxon>Enterobacteriaceae</taxon>
        <taxon>Salmonella</taxon>
    </lineage>
</organism>
<reference evidence="1" key="1">
    <citation type="journal article" date="2018" name="Genome Biol.">
        <title>SKESA: strategic k-mer extension for scrupulous assemblies.</title>
        <authorList>
            <person name="Souvorov A."/>
            <person name="Agarwala R."/>
            <person name="Lipman D.J."/>
        </authorList>
    </citation>
    <scope>NUCLEOTIDE SEQUENCE</scope>
    <source>
        <strain evidence="1">ILBSalm5516162</strain>
    </source>
</reference>
<reference evidence="1" key="2">
    <citation type="submission" date="2019-02" db="EMBL/GenBank/DDBJ databases">
        <authorList>
            <consortium name="NCBI Pathogen Detection Project"/>
        </authorList>
    </citation>
    <scope>NUCLEOTIDE SEQUENCE</scope>
    <source>
        <strain evidence="1">ILBSalm5516162</strain>
    </source>
</reference>
<evidence type="ECO:0000313" key="1">
    <source>
        <dbReference type="EMBL" id="HAB1076968.1"/>
    </source>
</evidence>
<gene>
    <name evidence="1" type="ORF">GI598_22570</name>
</gene>
<dbReference type="AlphaFoldDB" id="A0A6X6Y6T9"/>
<protein>
    <submittedName>
        <fullName evidence="1">Uncharacterized protein</fullName>
    </submittedName>
</protein>
<sequence>MAMGSVVHLLFFLSEQCYLMPFSTYRIGTGLRANPVCGELPVPLTVVTVILAHTEDHLLVAIQEVVRCLFTPLEGMVVPPGEIALTHPDCRDTLQGH</sequence>
<proteinExistence type="predicted"/>
<name>A0A6X6Y6T9_SALEN</name>
<accession>A0A6X6Y6T9</accession>